<dbReference type="PANTHER" id="PTHR12499">
    <property type="entry name" value="OPTIC ATROPHY 3 PROTEIN OPA3"/>
    <property type="match status" value="1"/>
</dbReference>
<dbReference type="Proteomes" id="UP000694380">
    <property type="component" value="Unplaced"/>
</dbReference>
<comment type="similarity">
    <text evidence="2">Belongs to the OPA3 family.</text>
</comment>
<feature type="compositionally biased region" description="Gly residues" evidence="4">
    <location>
        <begin position="8"/>
        <end position="23"/>
    </location>
</feature>
<evidence type="ECO:0000313" key="5">
    <source>
        <dbReference type="Ensembl" id="ENSCPBP00000004804.1"/>
    </source>
</evidence>
<keyword evidence="3" id="KW-0175">Coiled coil</keyword>
<evidence type="ECO:0000313" key="6">
    <source>
        <dbReference type="Proteomes" id="UP000694380"/>
    </source>
</evidence>
<dbReference type="GO" id="GO:0005739">
    <property type="term" value="C:mitochondrion"/>
    <property type="evidence" value="ECO:0007669"/>
    <property type="project" value="Ensembl"/>
</dbReference>
<dbReference type="GO" id="GO:0019216">
    <property type="term" value="P:regulation of lipid metabolic process"/>
    <property type="evidence" value="ECO:0007669"/>
    <property type="project" value="TreeGrafter"/>
</dbReference>
<dbReference type="GO" id="GO:0007601">
    <property type="term" value="P:visual perception"/>
    <property type="evidence" value="ECO:0007669"/>
    <property type="project" value="Ensembl"/>
</dbReference>
<evidence type="ECO:0000256" key="3">
    <source>
        <dbReference type="ARBA" id="ARBA00023054"/>
    </source>
</evidence>
<keyword evidence="6" id="KW-1185">Reference proteome</keyword>
<evidence type="ECO:0000256" key="1">
    <source>
        <dbReference type="ARBA" id="ARBA00003027"/>
    </source>
</evidence>
<name>A0A8C3FDL0_CHRPI</name>
<feature type="region of interest" description="Disordered" evidence="4">
    <location>
        <begin position="1"/>
        <end position="27"/>
    </location>
</feature>
<proteinExistence type="inferred from homology"/>
<comment type="function">
    <text evidence="1">May play some role in mitochondrial processes.</text>
</comment>
<dbReference type="InterPro" id="IPR010754">
    <property type="entry name" value="OPA3-like"/>
</dbReference>
<gene>
    <name evidence="5" type="primary">OPA3</name>
</gene>
<evidence type="ECO:0000256" key="4">
    <source>
        <dbReference type="SAM" id="MobiDB-lite"/>
    </source>
</evidence>
<dbReference type="Ensembl" id="ENSCPBT00000005851.1">
    <property type="protein sequence ID" value="ENSCPBP00000004804.1"/>
    <property type="gene ID" value="ENSCPBG00000003849.1"/>
</dbReference>
<evidence type="ECO:0000256" key="2">
    <source>
        <dbReference type="ARBA" id="ARBA00007584"/>
    </source>
</evidence>
<sequence length="161" mass="17013">WGESKAGLAGGCGSGVRGTGRAGGSPRLGWQPPFMSLPPAVYHWVEMRTKMRIMGFPGATIKPLNEEAAAELGAELLGEAIVFGVGGLCIFLEYARQASNTRRKEEEQSSTLVGLQEQVAELGLAVETLDAQLREPALGQATGRRPRVGLGVQAHDPPPLP</sequence>
<dbReference type="PANTHER" id="PTHR12499:SF0">
    <property type="entry name" value="OPTIC ATROPHY 3 PROTEIN"/>
    <property type="match status" value="1"/>
</dbReference>
<reference evidence="5" key="1">
    <citation type="submission" date="2025-08" db="UniProtKB">
        <authorList>
            <consortium name="Ensembl"/>
        </authorList>
    </citation>
    <scope>IDENTIFICATION</scope>
</reference>
<accession>A0A8C3FDL0</accession>
<dbReference type="GeneTree" id="ENSGT00390000009795"/>
<reference evidence="5" key="2">
    <citation type="submission" date="2025-09" db="UniProtKB">
        <authorList>
            <consortium name="Ensembl"/>
        </authorList>
    </citation>
    <scope>IDENTIFICATION</scope>
</reference>
<dbReference type="AlphaFoldDB" id="A0A8C3FDL0"/>
<feature type="region of interest" description="Disordered" evidence="4">
    <location>
        <begin position="137"/>
        <end position="161"/>
    </location>
</feature>
<protein>
    <submittedName>
        <fullName evidence="5">Outer mitochondrial membrane lipid metabolism regulator OPA3</fullName>
    </submittedName>
</protein>
<organism evidence="5 6">
    <name type="scientific">Chrysemys picta bellii</name>
    <name type="common">Western painted turtle</name>
    <name type="synonym">Emys bellii</name>
    <dbReference type="NCBI Taxonomy" id="8478"/>
    <lineage>
        <taxon>Eukaryota</taxon>
        <taxon>Metazoa</taxon>
        <taxon>Chordata</taxon>
        <taxon>Craniata</taxon>
        <taxon>Vertebrata</taxon>
        <taxon>Euteleostomi</taxon>
        <taxon>Archelosauria</taxon>
        <taxon>Testudinata</taxon>
        <taxon>Testudines</taxon>
        <taxon>Cryptodira</taxon>
        <taxon>Durocryptodira</taxon>
        <taxon>Testudinoidea</taxon>
        <taxon>Emydidae</taxon>
        <taxon>Chrysemys</taxon>
    </lineage>
</organism>
<dbReference type="Pfam" id="PF07047">
    <property type="entry name" value="OPA3"/>
    <property type="match status" value="1"/>
</dbReference>